<dbReference type="AlphaFoldDB" id="A0A1Y1Y3D0"/>
<proteinExistence type="predicted"/>
<evidence type="ECO:0000313" key="1">
    <source>
        <dbReference type="EMBL" id="ORX92489.1"/>
    </source>
</evidence>
<accession>A0A1Y1Y3D0</accession>
<comment type="caution">
    <text evidence="1">The sequence shown here is derived from an EMBL/GenBank/DDBJ whole genome shotgun (WGS) entry which is preliminary data.</text>
</comment>
<evidence type="ECO:0000313" key="2">
    <source>
        <dbReference type="Proteomes" id="UP000193498"/>
    </source>
</evidence>
<protein>
    <submittedName>
        <fullName evidence="1">Uncharacterized protein</fullName>
    </submittedName>
</protein>
<dbReference type="Proteomes" id="UP000193498">
    <property type="component" value="Unassembled WGS sequence"/>
</dbReference>
<dbReference type="InParanoid" id="A0A1Y1Y3D0"/>
<keyword evidence="2" id="KW-1185">Reference proteome</keyword>
<reference evidence="1 2" key="1">
    <citation type="submission" date="2016-07" db="EMBL/GenBank/DDBJ databases">
        <title>Pervasive Adenine N6-methylation of Active Genes in Fungi.</title>
        <authorList>
            <consortium name="DOE Joint Genome Institute"/>
            <person name="Mondo S.J."/>
            <person name="Dannebaum R.O."/>
            <person name="Kuo R.C."/>
            <person name="Labutti K."/>
            <person name="Haridas S."/>
            <person name="Kuo A."/>
            <person name="Salamov A."/>
            <person name="Ahrendt S.R."/>
            <person name="Lipzen A."/>
            <person name="Sullivan W."/>
            <person name="Andreopoulos W.B."/>
            <person name="Clum A."/>
            <person name="Lindquist E."/>
            <person name="Daum C."/>
            <person name="Ramamoorthy G.K."/>
            <person name="Gryganskyi A."/>
            <person name="Culley D."/>
            <person name="Magnuson J.K."/>
            <person name="James T.Y."/>
            <person name="O'Malley M.A."/>
            <person name="Stajich J.E."/>
            <person name="Spatafora J.W."/>
            <person name="Visel A."/>
            <person name="Grigoriev I.V."/>
        </authorList>
    </citation>
    <scope>NUCLEOTIDE SEQUENCE [LARGE SCALE GENOMIC DNA]</scope>
    <source>
        <strain evidence="1 2">CBS 931.73</strain>
    </source>
</reference>
<organism evidence="1 2">
    <name type="scientific">Basidiobolus meristosporus CBS 931.73</name>
    <dbReference type="NCBI Taxonomy" id="1314790"/>
    <lineage>
        <taxon>Eukaryota</taxon>
        <taxon>Fungi</taxon>
        <taxon>Fungi incertae sedis</taxon>
        <taxon>Zoopagomycota</taxon>
        <taxon>Entomophthoromycotina</taxon>
        <taxon>Basidiobolomycetes</taxon>
        <taxon>Basidiobolales</taxon>
        <taxon>Basidiobolaceae</taxon>
        <taxon>Basidiobolus</taxon>
    </lineage>
</organism>
<dbReference type="EMBL" id="MCFE01000273">
    <property type="protein sequence ID" value="ORX92489.1"/>
    <property type="molecule type" value="Genomic_DNA"/>
</dbReference>
<sequence>MSNLQELVKTVSSLSAEMQEIVLFYVGDIVLYFHFFGQTGCHFEELVYSEGGPGFVLEEAIKSGHKPLLQWLLTSVVYPIDYLLTSAVCYGNLGILSYFISLIGEDYKEYDTPAKLLCILKGKLHSFEYLFQENPTFCEGNKQVKEACLVAGISKSSKTYSWYLRNLDILPPIFKEARIKACIQNDHVAGVTELVGHENTELLVGALKVAPLGSEKTYRRLITQYVSEADVLTMIARACVRLGYVDTLEILLDKPFKVLVEYDFFVSIPSLAVVKVLHRYASQRNLVSSQLVQGCIRTLKTTPSVYQTPECYQKLLTTFADSRDTRSQRYNRCWSGQKSEDVLLFLVDLAEVTSNGQLLQKYIFYGIESGHLRLLRKLVPLLEEKVLQSIAQGIAGEDLHRTARGQRTDYPNVYQSERPELVEYLFGLGIYQPVHLNQLMQRFDLKFIQYLVERGLVRDDRDGDFLKWDLETKRTVTQSHLKFIGQSLDHLHRSGKGYLMELIHLTADVIPYRKHFCSLDVTHAGPVSHSTCDQLTRALSWTCRWYSHCNPDLLITAVNSIIGMASVNLLLSKVLENTSPEHEI</sequence>
<gene>
    <name evidence="1" type="ORF">K493DRAFT_376833</name>
</gene>
<name>A0A1Y1Y3D0_9FUNG</name>